<keyword evidence="2" id="KW-0378">Hydrolase</keyword>
<dbReference type="Gene3D" id="3.40.720.10">
    <property type="entry name" value="Alkaline Phosphatase, subunit A"/>
    <property type="match status" value="1"/>
</dbReference>
<proteinExistence type="inferred from homology"/>
<keyword evidence="4" id="KW-0732">Signal</keyword>
<evidence type="ECO:0000259" key="5">
    <source>
        <dbReference type="Pfam" id="PF00884"/>
    </source>
</evidence>
<dbReference type="AlphaFoldDB" id="A0A512MDH4"/>
<dbReference type="RefSeq" id="WP_218033047.1">
    <property type="nucleotide sequence ID" value="NZ_BKAG01000036.1"/>
</dbReference>
<dbReference type="Proteomes" id="UP000321577">
    <property type="component" value="Unassembled WGS sequence"/>
</dbReference>
<name>A0A512MDH4_9BACT</name>
<organism evidence="6 7">
    <name type="scientific">Brevifollis gellanilyticus</name>
    <dbReference type="NCBI Taxonomy" id="748831"/>
    <lineage>
        <taxon>Bacteria</taxon>
        <taxon>Pseudomonadati</taxon>
        <taxon>Verrucomicrobiota</taxon>
        <taxon>Verrucomicrobiia</taxon>
        <taxon>Verrucomicrobiales</taxon>
        <taxon>Verrucomicrobiaceae</taxon>
    </lineage>
</organism>
<accession>A0A512MDH4</accession>
<comment type="similarity">
    <text evidence="1">Belongs to the sulfatase family.</text>
</comment>
<evidence type="ECO:0000313" key="7">
    <source>
        <dbReference type="Proteomes" id="UP000321577"/>
    </source>
</evidence>
<dbReference type="Pfam" id="PF00884">
    <property type="entry name" value="Sulfatase"/>
    <property type="match status" value="1"/>
</dbReference>
<evidence type="ECO:0000256" key="2">
    <source>
        <dbReference type="ARBA" id="ARBA00022801"/>
    </source>
</evidence>
<feature type="region of interest" description="Disordered" evidence="3">
    <location>
        <begin position="28"/>
        <end position="66"/>
    </location>
</feature>
<reference evidence="6 7" key="1">
    <citation type="submission" date="2019-07" db="EMBL/GenBank/DDBJ databases">
        <title>Whole genome shotgun sequence of Brevifollis gellanilyticus NBRC 108608.</title>
        <authorList>
            <person name="Hosoyama A."/>
            <person name="Uohara A."/>
            <person name="Ohji S."/>
            <person name="Ichikawa N."/>
        </authorList>
    </citation>
    <scope>NUCLEOTIDE SEQUENCE [LARGE SCALE GENOMIC DNA]</scope>
    <source>
        <strain evidence="6 7">NBRC 108608</strain>
    </source>
</reference>
<feature type="domain" description="Sulfatase N-terminal" evidence="5">
    <location>
        <begin position="68"/>
        <end position="377"/>
    </location>
</feature>
<dbReference type="SUPFAM" id="SSF53649">
    <property type="entry name" value="Alkaline phosphatase-like"/>
    <property type="match status" value="1"/>
</dbReference>
<protein>
    <submittedName>
        <fullName evidence="6">Arylsulfatase</fullName>
    </submittedName>
</protein>
<feature type="compositionally biased region" description="Basic and acidic residues" evidence="3">
    <location>
        <begin position="555"/>
        <end position="564"/>
    </location>
</feature>
<dbReference type="InterPro" id="IPR017850">
    <property type="entry name" value="Alkaline_phosphatase_core_sf"/>
</dbReference>
<sequence length="564" mass="61090">MLIRAVLASLSLAGTLFAQEVSVSPAPPAAPAPALPSAPAAQPANPGPALPGSSVAEPPAPTPKKERPNIILILADDLGYSDLGCFGSTTIRTPNLDKMATQGTKFTSFYVTQAVCSASRAALMSSSYPNRVSMQGALNHTSKEGINPDELLLPEILKQQGYTCGALGKWHLGTTPMYSPIKHGFDEFWGIPYSNDNSKFHPSLAAEMPPLPLYEDEQVIETDPDQSKFTRRITEKAVSFIRRHEEKPFFLYVPHIMPHVPIFASERFHGKSPNGLYADVVEELDWSVGMILAAVQQAGIAEKTIVMFFSDNGPFLSYGNHAGNAKPLREGKLTSYEGGVRVPFIVKWPGKVPAGKVCDEPVTEMDILPTLSAWLGAPAPEKKTDGKNVLDLWFGKEGAKSPHEAIVFYAGNELQAIRSGDWKLHFAHPYITVTGEPGKDGKPSNFENMKPAAITQSGIEGIATRHGYQVAQQELALYNLKDDVAESKDVSAAHPEEVERLKKLAEPFRTQLGDALTGAKGTEVRPAGKDEPKPEAAKPDTAPKAPEQSTPSAEAKPEQRRFRT</sequence>
<evidence type="ECO:0000313" key="6">
    <source>
        <dbReference type="EMBL" id="GEP44784.1"/>
    </source>
</evidence>
<feature type="signal peptide" evidence="4">
    <location>
        <begin position="1"/>
        <end position="18"/>
    </location>
</feature>
<dbReference type="Pfam" id="PF14707">
    <property type="entry name" value="Sulfatase_C"/>
    <property type="match status" value="1"/>
</dbReference>
<gene>
    <name evidence="6" type="primary">arsA_5</name>
    <name evidence="6" type="ORF">BGE01nite_40750</name>
</gene>
<dbReference type="Gene3D" id="3.30.1120.10">
    <property type="match status" value="1"/>
</dbReference>
<comment type="caution">
    <text evidence="6">The sequence shown here is derived from an EMBL/GenBank/DDBJ whole genome shotgun (WGS) entry which is preliminary data.</text>
</comment>
<dbReference type="EMBL" id="BKAG01000036">
    <property type="protein sequence ID" value="GEP44784.1"/>
    <property type="molecule type" value="Genomic_DNA"/>
</dbReference>
<dbReference type="PANTHER" id="PTHR42693:SF53">
    <property type="entry name" value="ENDO-4-O-SULFATASE"/>
    <property type="match status" value="1"/>
</dbReference>
<dbReference type="GO" id="GO:0004065">
    <property type="term" value="F:arylsulfatase activity"/>
    <property type="evidence" value="ECO:0007669"/>
    <property type="project" value="TreeGrafter"/>
</dbReference>
<evidence type="ECO:0000256" key="4">
    <source>
        <dbReference type="SAM" id="SignalP"/>
    </source>
</evidence>
<evidence type="ECO:0000256" key="3">
    <source>
        <dbReference type="SAM" id="MobiDB-lite"/>
    </source>
</evidence>
<dbReference type="InterPro" id="IPR050738">
    <property type="entry name" value="Sulfatase"/>
</dbReference>
<keyword evidence="7" id="KW-1185">Reference proteome</keyword>
<feature type="chain" id="PRO_5021961966" evidence="4">
    <location>
        <begin position="19"/>
        <end position="564"/>
    </location>
</feature>
<evidence type="ECO:0000256" key="1">
    <source>
        <dbReference type="ARBA" id="ARBA00008779"/>
    </source>
</evidence>
<dbReference type="PANTHER" id="PTHR42693">
    <property type="entry name" value="ARYLSULFATASE FAMILY MEMBER"/>
    <property type="match status" value="1"/>
</dbReference>
<dbReference type="CDD" id="cd16026">
    <property type="entry name" value="GALNS_like"/>
    <property type="match status" value="1"/>
</dbReference>
<feature type="region of interest" description="Disordered" evidence="3">
    <location>
        <begin position="512"/>
        <end position="564"/>
    </location>
</feature>
<feature type="compositionally biased region" description="Basic and acidic residues" evidence="3">
    <location>
        <begin position="522"/>
        <end position="538"/>
    </location>
</feature>
<dbReference type="InterPro" id="IPR000917">
    <property type="entry name" value="Sulfatase_N"/>
</dbReference>